<evidence type="ECO:0000313" key="2">
    <source>
        <dbReference type="EMBL" id="TWH63912.1"/>
    </source>
</evidence>
<evidence type="ECO:0000256" key="1">
    <source>
        <dbReference type="SAM" id="MobiDB-lite"/>
    </source>
</evidence>
<feature type="region of interest" description="Disordered" evidence="1">
    <location>
        <begin position="25"/>
        <end position="67"/>
    </location>
</feature>
<feature type="compositionally biased region" description="Low complexity" evidence="1">
    <location>
        <begin position="41"/>
        <end position="56"/>
    </location>
</feature>
<organism evidence="2 3">
    <name type="scientific">Azomonas agilis</name>
    <dbReference type="NCBI Taxonomy" id="116849"/>
    <lineage>
        <taxon>Bacteria</taxon>
        <taxon>Pseudomonadati</taxon>
        <taxon>Pseudomonadota</taxon>
        <taxon>Gammaproteobacteria</taxon>
        <taxon>Pseudomonadales</taxon>
        <taxon>Pseudomonadaceae</taxon>
        <taxon>Azomonas</taxon>
    </lineage>
</organism>
<dbReference type="AlphaFoldDB" id="A0A562HZ17"/>
<accession>A0A562HZ17</accession>
<sequence length="129" mass="14102">MSHILRLLPVVVCCLLTACQSLPPQPLATEPRSDSPPKLDTSASLPEPEPEPTALETHLASLPIPPNPKTLKAECLRMAELYSTSMVAKATWFYAQTPNKPSLNDLEAALRASKARAERLGCPDFWNEP</sequence>
<comment type="caution">
    <text evidence="2">The sequence shown here is derived from an EMBL/GenBank/DDBJ whole genome shotgun (WGS) entry which is preliminary data.</text>
</comment>
<protein>
    <recommendedName>
        <fullName evidence="4">Lipoprotein</fullName>
    </recommendedName>
</protein>
<reference evidence="2 3" key="1">
    <citation type="submission" date="2019-07" db="EMBL/GenBank/DDBJ databases">
        <title>Genomic Encyclopedia of Type Strains, Phase I: the one thousand microbial genomes (KMG-I) project.</title>
        <authorList>
            <person name="Kyrpides N."/>
        </authorList>
    </citation>
    <scope>NUCLEOTIDE SEQUENCE [LARGE SCALE GENOMIC DNA]</scope>
    <source>
        <strain evidence="2 3">DSM 375</strain>
    </source>
</reference>
<dbReference type="Proteomes" id="UP000319627">
    <property type="component" value="Unassembled WGS sequence"/>
</dbReference>
<dbReference type="PROSITE" id="PS51257">
    <property type="entry name" value="PROKAR_LIPOPROTEIN"/>
    <property type="match status" value="1"/>
</dbReference>
<evidence type="ECO:0000313" key="3">
    <source>
        <dbReference type="Proteomes" id="UP000319627"/>
    </source>
</evidence>
<dbReference type="RefSeq" id="WP_144573245.1">
    <property type="nucleotide sequence ID" value="NZ_VLKG01000016.1"/>
</dbReference>
<gene>
    <name evidence="2" type="ORF">LX59_02976</name>
</gene>
<name>A0A562HZ17_9GAMM</name>
<keyword evidence="3" id="KW-1185">Reference proteome</keyword>
<dbReference type="EMBL" id="VLKG01000016">
    <property type="protein sequence ID" value="TWH63912.1"/>
    <property type="molecule type" value="Genomic_DNA"/>
</dbReference>
<proteinExistence type="predicted"/>
<evidence type="ECO:0008006" key="4">
    <source>
        <dbReference type="Google" id="ProtNLM"/>
    </source>
</evidence>